<evidence type="ECO:0000256" key="10">
    <source>
        <dbReference type="PIRNR" id="PIRNR000804"/>
    </source>
</evidence>
<organism evidence="14 15">
    <name type="scientific">Granulosicoccus antarcticus IMCC3135</name>
    <dbReference type="NCBI Taxonomy" id="1192854"/>
    <lineage>
        <taxon>Bacteria</taxon>
        <taxon>Pseudomonadati</taxon>
        <taxon>Pseudomonadota</taxon>
        <taxon>Gammaproteobacteria</taxon>
        <taxon>Chromatiales</taxon>
        <taxon>Granulosicoccaceae</taxon>
        <taxon>Granulosicoccus</taxon>
    </lineage>
</organism>
<comment type="subunit">
    <text evidence="10">Forms a ring-shaped head-to-tail homodimer around DNA.</text>
</comment>
<dbReference type="GO" id="GO:0003887">
    <property type="term" value="F:DNA-directed DNA polymerase activity"/>
    <property type="evidence" value="ECO:0007669"/>
    <property type="project" value="UniProtKB-UniRule"/>
</dbReference>
<evidence type="ECO:0000256" key="3">
    <source>
        <dbReference type="ARBA" id="ARBA00021035"/>
    </source>
</evidence>
<dbReference type="Pfam" id="PF00712">
    <property type="entry name" value="DNA_pol3_beta"/>
    <property type="match status" value="1"/>
</dbReference>
<evidence type="ECO:0000259" key="12">
    <source>
        <dbReference type="Pfam" id="PF02767"/>
    </source>
</evidence>
<keyword evidence="7 10" id="KW-0235">DNA replication</keyword>
<keyword evidence="8 10" id="KW-0239">DNA-directed DNA polymerase</keyword>
<evidence type="ECO:0000256" key="9">
    <source>
        <dbReference type="ARBA" id="ARBA00023125"/>
    </source>
</evidence>
<sequence length="368" mass="40452">MKFSAQRETLLTPLQHVVGAVERRQTSPILGNVLMTADDGYLTLTATDSEIEMQARVEMHIDQPGSTTVPARKLLEICKHLPDSARVDFIATGDKVIFKSGRSKFTLATLPAEEFPTVDALNEPQQVILTADVLLQCIKNTAFSMAQQDVRFYLNGMLLEIGADRLSCVATDGHRLAYSQCATNAEPETPVRAIIPRKSVGELQRLLGSVESTDTVTLLVTSQHLQIQVGGVRLTTKLIDGRFPDYNRVIPIDGNKELLIDCQTLKQSLTRASVLSNEKYRGVRIALQTGTLTISSNNPDQEEAIDELEVDYTGDSAEIGFNVTYLLDVLNSLETVNARILIKDGNSSALITPETTSDSKYVVMPMRL</sequence>
<dbReference type="Proteomes" id="UP000250079">
    <property type="component" value="Chromosome"/>
</dbReference>
<dbReference type="OrthoDB" id="8421503at2"/>
<dbReference type="GO" id="GO:0003677">
    <property type="term" value="F:DNA binding"/>
    <property type="evidence" value="ECO:0007669"/>
    <property type="project" value="UniProtKB-UniRule"/>
</dbReference>
<evidence type="ECO:0000256" key="5">
    <source>
        <dbReference type="ARBA" id="ARBA00022679"/>
    </source>
</evidence>
<dbReference type="AlphaFoldDB" id="A0A2Z2NGE8"/>
<evidence type="ECO:0000256" key="6">
    <source>
        <dbReference type="ARBA" id="ARBA00022695"/>
    </source>
</evidence>
<dbReference type="SUPFAM" id="SSF55979">
    <property type="entry name" value="DNA clamp"/>
    <property type="match status" value="3"/>
</dbReference>
<keyword evidence="6 10" id="KW-0548">Nucleotidyltransferase</keyword>
<comment type="function">
    <text evidence="10">Confers DNA tethering and processivity to DNA polymerases and other proteins. Acts as a clamp, forming a ring around DNA (a reaction catalyzed by the clamp-loading complex) which diffuses in an ATP-independent manner freely and bidirectionally along dsDNA. Initially characterized for its ability to contact the catalytic subunit of DNA polymerase III (Pol III), a complex, multichain enzyme responsible for most of the replicative synthesis in bacteria; Pol III exhibits 3'-5' exonuclease proofreading activity. The beta chain is required for initiation of replication as well as for processivity of DNA replication.</text>
</comment>
<dbReference type="PIRSF" id="PIRSF000804">
    <property type="entry name" value="DNA_pol_III_b"/>
    <property type="match status" value="1"/>
</dbReference>
<reference evidence="14 15" key="1">
    <citation type="submission" date="2016-12" db="EMBL/GenBank/DDBJ databases">
        <authorList>
            <person name="Song W.-J."/>
            <person name="Kurnit D.M."/>
        </authorList>
    </citation>
    <scope>NUCLEOTIDE SEQUENCE [LARGE SCALE GENOMIC DNA]</scope>
    <source>
        <strain evidence="14 15">IMCC3135</strain>
    </source>
</reference>
<evidence type="ECO:0000256" key="7">
    <source>
        <dbReference type="ARBA" id="ARBA00022705"/>
    </source>
</evidence>
<feature type="domain" description="DNA polymerase III beta sliding clamp N-terminal" evidence="11">
    <location>
        <begin position="1"/>
        <end position="119"/>
    </location>
</feature>
<dbReference type="InterPro" id="IPR022635">
    <property type="entry name" value="DNA_polIII_beta_C"/>
</dbReference>
<keyword evidence="4 10" id="KW-0963">Cytoplasm</keyword>
<dbReference type="InterPro" id="IPR001001">
    <property type="entry name" value="DNA_polIII_beta"/>
</dbReference>
<keyword evidence="15" id="KW-1185">Reference proteome</keyword>
<evidence type="ECO:0000259" key="13">
    <source>
        <dbReference type="Pfam" id="PF02768"/>
    </source>
</evidence>
<dbReference type="Gene3D" id="3.70.10.10">
    <property type="match status" value="1"/>
</dbReference>
<proteinExistence type="inferred from homology"/>
<feature type="domain" description="DNA polymerase III beta sliding clamp C-terminal" evidence="13">
    <location>
        <begin position="248"/>
        <end position="367"/>
    </location>
</feature>
<dbReference type="SMART" id="SM00480">
    <property type="entry name" value="POL3Bc"/>
    <property type="match status" value="1"/>
</dbReference>
<dbReference type="PANTHER" id="PTHR30478">
    <property type="entry name" value="DNA POLYMERASE III SUBUNIT BETA"/>
    <property type="match status" value="1"/>
</dbReference>
<dbReference type="InterPro" id="IPR046938">
    <property type="entry name" value="DNA_clamp_sf"/>
</dbReference>
<dbReference type="GO" id="GO:0005737">
    <property type="term" value="C:cytoplasm"/>
    <property type="evidence" value="ECO:0007669"/>
    <property type="project" value="UniProtKB-SubCell"/>
</dbReference>
<dbReference type="GO" id="GO:0009360">
    <property type="term" value="C:DNA polymerase III complex"/>
    <property type="evidence" value="ECO:0007669"/>
    <property type="project" value="InterPro"/>
</dbReference>
<evidence type="ECO:0000313" key="15">
    <source>
        <dbReference type="Proteomes" id="UP000250079"/>
    </source>
</evidence>
<keyword evidence="9" id="KW-0238">DNA-binding</keyword>
<dbReference type="NCBIfam" id="TIGR00663">
    <property type="entry name" value="dnan"/>
    <property type="match status" value="1"/>
</dbReference>
<evidence type="ECO:0000313" key="14">
    <source>
        <dbReference type="EMBL" id="ASJ70133.1"/>
    </source>
</evidence>
<dbReference type="Gene3D" id="3.10.150.10">
    <property type="entry name" value="DNA Polymerase III, subunit A, domain 2"/>
    <property type="match status" value="1"/>
</dbReference>
<dbReference type="RefSeq" id="WP_088915701.1">
    <property type="nucleotide sequence ID" value="NZ_CP018632.1"/>
</dbReference>
<dbReference type="InterPro" id="IPR022637">
    <property type="entry name" value="DNA_polIII_beta_cen"/>
</dbReference>
<comment type="subcellular location">
    <subcellularLocation>
        <location evidence="1 10">Cytoplasm</location>
    </subcellularLocation>
</comment>
<evidence type="ECO:0000256" key="2">
    <source>
        <dbReference type="ARBA" id="ARBA00010752"/>
    </source>
</evidence>
<evidence type="ECO:0000256" key="1">
    <source>
        <dbReference type="ARBA" id="ARBA00004496"/>
    </source>
</evidence>
<name>A0A2Z2NGE8_9GAMM</name>
<protein>
    <recommendedName>
        <fullName evidence="3 10">Beta sliding clamp</fullName>
    </recommendedName>
</protein>
<comment type="similarity">
    <text evidence="2 10">Belongs to the beta sliding clamp family.</text>
</comment>
<dbReference type="CDD" id="cd00140">
    <property type="entry name" value="beta_clamp"/>
    <property type="match status" value="1"/>
</dbReference>
<dbReference type="EMBL" id="CP018632">
    <property type="protein sequence ID" value="ASJ70133.1"/>
    <property type="molecule type" value="Genomic_DNA"/>
</dbReference>
<dbReference type="Pfam" id="PF02767">
    <property type="entry name" value="DNA_pol3_beta_2"/>
    <property type="match status" value="1"/>
</dbReference>
<dbReference type="GO" id="GO:0006271">
    <property type="term" value="P:DNA strand elongation involved in DNA replication"/>
    <property type="evidence" value="ECO:0007669"/>
    <property type="project" value="TreeGrafter"/>
</dbReference>
<evidence type="ECO:0000256" key="4">
    <source>
        <dbReference type="ARBA" id="ARBA00022490"/>
    </source>
</evidence>
<dbReference type="KEGG" id="gai:IMCC3135_00010"/>
<dbReference type="GO" id="GO:0008408">
    <property type="term" value="F:3'-5' exonuclease activity"/>
    <property type="evidence" value="ECO:0007669"/>
    <property type="project" value="InterPro"/>
</dbReference>
<dbReference type="InterPro" id="IPR022634">
    <property type="entry name" value="DNA_polIII_beta_N"/>
</dbReference>
<dbReference type="PANTHER" id="PTHR30478:SF0">
    <property type="entry name" value="BETA SLIDING CLAMP"/>
    <property type="match status" value="1"/>
</dbReference>
<keyword evidence="5 10" id="KW-0808">Transferase</keyword>
<gene>
    <name evidence="14" type="primary">dnaN</name>
    <name evidence="14" type="ORF">IMCC3135_00010</name>
</gene>
<evidence type="ECO:0000256" key="8">
    <source>
        <dbReference type="ARBA" id="ARBA00022932"/>
    </source>
</evidence>
<dbReference type="Pfam" id="PF02768">
    <property type="entry name" value="DNA_pol3_beta_3"/>
    <property type="match status" value="1"/>
</dbReference>
<accession>A0A2Z2NGE8</accession>
<feature type="domain" description="DNA polymerase III beta sliding clamp central" evidence="12">
    <location>
        <begin position="130"/>
        <end position="245"/>
    </location>
</feature>
<evidence type="ECO:0000259" key="11">
    <source>
        <dbReference type="Pfam" id="PF00712"/>
    </source>
</evidence>